<evidence type="ECO:0000259" key="1">
    <source>
        <dbReference type="Pfam" id="PF13976"/>
    </source>
</evidence>
<protein>
    <recommendedName>
        <fullName evidence="1">GAG-pre-integrase domain-containing protein</fullName>
    </recommendedName>
</protein>
<sequence length="88" mass="9899">MRFNSHGDLYPFFTNSGVQALLTVVGSDVWHRRLGHPSDKTISTLARFFLPTCNKDMSQNTVCMACQLGKQLRLPFSNSKSFTTAPFQ</sequence>
<dbReference type="Gramene" id="TuG1812G0300000479.01.T01">
    <property type="protein sequence ID" value="TuG1812G0300000479.01.T01.cds387421"/>
    <property type="gene ID" value="TuG1812G0300000479.01"/>
</dbReference>
<proteinExistence type="predicted"/>
<keyword evidence="3" id="KW-1185">Reference proteome</keyword>
<dbReference type="Pfam" id="PF13976">
    <property type="entry name" value="gag_pre-integrs"/>
    <property type="match status" value="1"/>
</dbReference>
<dbReference type="Proteomes" id="UP000015106">
    <property type="component" value="Chromosome 3"/>
</dbReference>
<evidence type="ECO:0000313" key="2">
    <source>
        <dbReference type="EnsemblPlants" id="TuG1812G0300000479.01.T01.cds387421"/>
    </source>
</evidence>
<evidence type="ECO:0000313" key="3">
    <source>
        <dbReference type="Proteomes" id="UP000015106"/>
    </source>
</evidence>
<feature type="domain" description="GAG-pre-integrase" evidence="1">
    <location>
        <begin position="27"/>
        <end position="71"/>
    </location>
</feature>
<name>A0A8R7PNP1_TRIUA</name>
<reference evidence="2" key="3">
    <citation type="submission" date="2022-06" db="UniProtKB">
        <authorList>
            <consortium name="EnsemblPlants"/>
        </authorList>
    </citation>
    <scope>IDENTIFICATION</scope>
</reference>
<reference evidence="2" key="2">
    <citation type="submission" date="2018-03" db="EMBL/GenBank/DDBJ databases">
        <title>The Triticum urartu genome reveals the dynamic nature of wheat genome evolution.</title>
        <authorList>
            <person name="Ling H."/>
            <person name="Ma B."/>
            <person name="Shi X."/>
            <person name="Liu H."/>
            <person name="Dong L."/>
            <person name="Sun H."/>
            <person name="Cao Y."/>
            <person name="Gao Q."/>
            <person name="Zheng S."/>
            <person name="Li Y."/>
            <person name="Yu Y."/>
            <person name="Du H."/>
            <person name="Qi M."/>
            <person name="Li Y."/>
            <person name="Yu H."/>
            <person name="Cui Y."/>
            <person name="Wang N."/>
            <person name="Chen C."/>
            <person name="Wu H."/>
            <person name="Zhao Y."/>
            <person name="Zhang J."/>
            <person name="Li Y."/>
            <person name="Zhou W."/>
            <person name="Zhang B."/>
            <person name="Hu W."/>
            <person name="Eijk M."/>
            <person name="Tang J."/>
            <person name="Witsenboer H."/>
            <person name="Zhao S."/>
            <person name="Li Z."/>
            <person name="Zhang A."/>
            <person name="Wang D."/>
            <person name="Liang C."/>
        </authorList>
    </citation>
    <scope>NUCLEOTIDE SEQUENCE [LARGE SCALE GENOMIC DNA]</scope>
    <source>
        <strain evidence="2">cv. G1812</strain>
    </source>
</reference>
<accession>A0A8R7PNP1</accession>
<reference evidence="3" key="1">
    <citation type="journal article" date="2013" name="Nature">
        <title>Draft genome of the wheat A-genome progenitor Triticum urartu.</title>
        <authorList>
            <person name="Ling H.Q."/>
            <person name="Zhao S."/>
            <person name="Liu D."/>
            <person name="Wang J."/>
            <person name="Sun H."/>
            <person name="Zhang C."/>
            <person name="Fan H."/>
            <person name="Li D."/>
            <person name="Dong L."/>
            <person name="Tao Y."/>
            <person name="Gao C."/>
            <person name="Wu H."/>
            <person name="Li Y."/>
            <person name="Cui Y."/>
            <person name="Guo X."/>
            <person name="Zheng S."/>
            <person name="Wang B."/>
            <person name="Yu K."/>
            <person name="Liang Q."/>
            <person name="Yang W."/>
            <person name="Lou X."/>
            <person name="Chen J."/>
            <person name="Feng M."/>
            <person name="Jian J."/>
            <person name="Zhang X."/>
            <person name="Luo G."/>
            <person name="Jiang Y."/>
            <person name="Liu J."/>
            <person name="Wang Z."/>
            <person name="Sha Y."/>
            <person name="Zhang B."/>
            <person name="Wu H."/>
            <person name="Tang D."/>
            <person name="Shen Q."/>
            <person name="Xue P."/>
            <person name="Zou S."/>
            <person name="Wang X."/>
            <person name="Liu X."/>
            <person name="Wang F."/>
            <person name="Yang Y."/>
            <person name="An X."/>
            <person name="Dong Z."/>
            <person name="Zhang K."/>
            <person name="Zhang X."/>
            <person name="Luo M.C."/>
            <person name="Dvorak J."/>
            <person name="Tong Y."/>
            <person name="Wang J."/>
            <person name="Yang H."/>
            <person name="Li Z."/>
            <person name="Wang D."/>
            <person name="Zhang A."/>
            <person name="Wang J."/>
        </authorList>
    </citation>
    <scope>NUCLEOTIDE SEQUENCE</scope>
    <source>
        <strain evidence="3">cv. G1812</strain>
    </source>
</reference>
<dbReference type="AlphaFoldDB" id="A0A8R7PNP1"/>
<dbReference type="InterPro" id="IPR025724">
    <property type="entry name" value="GAG-pre-integrase_dom"/>
</dbReference>
<dbReference type="EnsemblPlants" id="TuG1812G0300000479.01.T01">
    <property type="protein sequence ID" value="TuG1812G0300000479.01.T01.cds387421"/>
    <property type="gene ID" value="TuG1812G0300000479.01"/>
</dbReference>
<organism evidence="2 3">
    <name type="scientific">Triticum urartu</name>
    <name type="common">Red wild einkorn</name>
    <name type="synonym">Crithodium urartu</name>
    <dbReference type="NCBI Taxonomy" id="4572"/>
    <lineage>
        <taxon>Eukaryota</taxon>
        <taxon>Viridiplantae</taxon>
        <taxon>Streptophyta</taxon>
        <taxon>Embryophyta</taxon>
        <taxon>Tracheophyta</taxon>
        <taxon>Spermatophyta</taxon>
        <taxon>Magnoliopsida</taxon>
        <taxon>Liliopsida</taxon>
        <taxon>Poales</taxon>
        <taxon>Poaceae</taxon>
        <taxon>BOP clade</taxon>
        <taxon>Pooideae</taxon>
        <taxon>Triticodae</taxon>
        <taxon>Triticeae</taxon>
        <taxon>Triticinae</taxon>
        <taxon>Triticum</taxon>
    </lineage>
</organism>